<reference evidence="4 5" key="1">
    <citation type="submission" date="2024-01" db="EMBL/GenBank/DDBJ databases">
        <title>The genomes of 5 underutilized Papilionoideae crops provide insights into root nodulation and disease resistanc.</title>
        <authorList>
            <person name="Jiang F."/>
        </authorList>
    </citation>
    <scope>NUCLEOTIDE SEQUENCE [LARGE SCALE GENOMIC DNA]</scope>
    <source>
        <strain evidence="4">LVBAO_FW01</strain>
        <tissue evidence="4">Leaves</tissue>
    </source>
</reference>
<proteinExistence type="predicted"/>
<dbReference type="SMART" id="SM00666">
    <property type="entry name" value="PB1"/>
    <property type="match status" value="1"/>
</dbReference>
<dbReference type="Pfam" id="PF00564">
    <property type="entry name" value="PB1"/>
    <property type="match status" value="1"/>
</dbReference>
<accession>A0AAN9KDB1</accession>
<comment type="caution">
    <text evidence="4">The sequence shown here is derived from an EMBL/GenBank/DDBJ whole genome shotgun (WGS) entry which is preliminary data.</text>
</comment>
<protein>
    <recommendedName>
        <fullName evidence="3">PB1 domain-containing protein</fullName>
    </recommendedName>
</protein>
<dbReference type="PROSITE" id="PS51745">
    <property type="entry name" value="PB1"/>
    <property type="match status" value="1"/>
</dbReference>
<evidence type="ECO:0000259" key="3">
    <source>
        <dbReference type="PROSITE" id="PS51745"/>
    </source>
</evidence>
<feature type="compositionally biased region" description="Polar residues" evidence="2">
    <location>
        <begin position="18"/>
        <end position="36"/>
    </location>
</feature>
<dbReference type="Gene3D" id="3.10.20.90">
    <property type="entry name" value="Phosphatidylinositol 3-kinase Catalytic Subunit, Chain A, domain 1"/>
    <property type="match status" value="1"/>
</dbReference>
<comment type="subunit">
    <text evidence="1">Homodimers and heterodimers.</text>
</comment>
<dbReference type="AlphaFoldDB" id="A0AAN9KDB1"/>
<dbReference type="PANTHER" id="PTHR31066:SF68">
    <property type="entry name" value="SERINE_THREONINE-PROTEIN KINASE YAKA-RELATED"/>
    <property type="match status" value="1"/>
</dbReference>
<gene>
    <name evidence="4" type="ORF">VNO77_33130</name>
</gene>
<dbReference type="Proteomes" id="UP001367508">
    <property type="component" value="Unassembled WGS sequence"/>
</dbReference>
<dbReference type="InterPro" id="IPR053793">
    <property type="entry name" value="PB1-like"/>
</dbReference>
<dbReference type="PANTHER" id="PTHR31066">
    <property type="entry name" value="OS05G0427100 PROTEIN-RELATED"/>
    <property type="match status" value="1"/>
</dbReference>
<feature type="region of interest" description="Disordered" evidence="2">
    <location>
        <begin position="18"/>
        <end position="39"/>
    </location>
</feature>
<dbReference type="FunFam" id="3.10.20.90:FF:000058">
    <property type="entry name" value="Octicosapeptide/phox/Bem1p domain kinase superfamily protein"/>
    <property type="match status" value="1"/>
</dbReference>
<dbReference type="InterPro" id="IPR000270">
    <property type="entry name" value="PB1_dom"/>
</dbReference>
<evidence type="ECO:0000256" key="2">
    <source>
        <dbReference type="SAM" id="MobiDB-lite"/>
    </source>
</evidence>
<dbReference type="EMBL" id="JAYMYQ010000008">
    <property type="protein sequence ID" value="KAK7314603.1"/>
    <property type="molecule type" value="Genomic_DNA"/>
</dbReference>
<dbReference type="SUPFAM" id="SSF54277">
    <property type="entry name" value="CAD &amp; PB1 domains"/>
    <property type="match status" value="1"/>
</dbReference>
<name>A0AAN9KDB1_CANGL</name>
<dbReference type="CDD" id="cd06410">
    <property type="entry name" value="PB1_UP2"/>
    <property type="match status" value="1"/>
</dbReference>
<evidence type="ECO:0000256" key="1">
    <source>
        <dbReference type="ARBA" id="ARBA00011726"/>
    </source>
</evidence>
<feature type="region of interest" description="Disordered" evidence="2">
    <location>
        <begin position="653"/>
        <end position="680"/>
    </location>
</feature>
<feature type="domain" description="PB1" evidence="3">
    <location>
        <begin position="49"/>
        <end position="151"/>
    </location>
</feature>
<dbReference type="InterPro" id="IPR053198">
    <property type="entry name" value="Gynoecium_Dev_Regulator"/>
</dbReference>
<evidence type="ECO:0000313" key="5">
    <source>
        <dbReference type="Proteomes" id="UP001367508"/>
    </source>
</evidence>
<organism evidence="4 5">
    <name type="scientific">Canavalia gladiata</name>
    <name type="common">Sword bean</name>
    <name type="synonym">Dolichos gladiatus</name>
    <dbReference type="NCBI Taxonomy" id="3824"/>
    <lineage>
        <taxon>Eukaryota</taxon>
        <taxon>Viridiplantae</taxon>
        <taxon>Streptophyta</taxon>
        <taxon>Embryophyta</taxon>
        <taxon>Tracheophyta</taxon>
        <taxon>Spermatophyta</taxon>
        <taxon>Magnoliopsida</taxon>
        <taxon>eudicotyledons</taxon>
        <taxon>Gunneridae</taxon>
        <taxon>Pentapetalae</taxon>
        <taxon>rosids</taxon>
        <taxon>fabids</taxon>
        <taxon>Fabales</taxon>
        <taxon>Fabaceae</taxon>
        <taxon>Papilionoideae</taxon>
        <taxon>50 kb inversion clade</taxon>
        <taxon>NPAAA clade</taxon>
        <taxon>indigoferoid/millettioid clade</taxon>
        <taxon>Phaseoleae</taxon>
        <taxon>Canavalia</taxon>
    </lineage>
</organism>
<evidence type="ECO:0000313" key="4">
    <source>
        <dbReference type="EMBL" id="KAK7314603.1"/>
    </source>
</evidence>
<sequence length="680" mass="73412">MDPPPLSATTMVPTIIQQNHPDSVESSTPRSRNAETWNDEALPSVPGAKLRLMCSYGGHIMPRPHDKSLCYVGGETRIVVVDRHSSLKDLCARISHSILNGRSFTIKYQLPNEDLDNLISVTTDEDLDNMMEEYDRVAAKPSPARLRVFLFFTKPESSVSMGSLLDDAKSETWFVDALNNSGILSRVVSDSAAADNFVNLDSVGVGVTPSGSSNNLEAQGGVESLTLSDSNNNNNNNNNMVKNFPDVVQSMPGSPMMDNSSSCSSPSMANLPPIRVRVDDNGSRLHQENKVGVMVEEQFGKMTIASGGVKPEGGFVNVVSSAVAVPAIPSAMTMTSVGVVATPDIVNRVVSDDERSDHGARKPPLPLQLVQPRTSAGFSLPSPDSVASDNSIASTNSFSKTVYYQEQVQAAPLDNKAVALTNAKSEISDQVLGLQRELVQDSGYTLPPHVDHNQQVQQPLVHANTHYIHHPSATGPVPVSSYYPVYAPPPPPQQQQQLHHPIGQHQYPVYVMPVGPTQPYNMALQPNIADHVVASSRPLIPQTVVTSTAYKDGTPPIYPKSTTPTIPEVTPNVYKTPMASNPAFLPIPPNQFQPQYVGLPKFHHPPQSIAVAPSSTTNYGYEYSGTMQDQAYYTQQQTTAPLIPQYQSMTPAAAAAALSDASKQFPADNIQPPNRTSQPV</sequence>
<keyword evidence="5" id="KW-1185">Reference proteome</keyword>
<feature type="compositionally biased region" description="Polar residues" evidence="2">
    <location>
        <begin position="671"/>
        <end position="680"/>
    </location>
</feature>